<dbReference type="AlphaFoldDB" id="A0A8S9N1M2"/>
<organism evidence="2 3">
    <name type="scientific">Brassica cretica</name>
    <name type="common">Mustard</name>
    <dbReference type="NCBI Taxonomy" id="69181"/>
    <lineage>
        <taxon>Eukaryota</taxon>
        <taxon>Viridiplantae</taxon>
        <taxon>Streptophyta</taxon>
        <taxon>Embryophyta</taxon>
        <taxon>Tracheophyta</taxon>
        <taxon>Spermatophyta</taxon>
        <taxon>Magnoliopsida</taxon>
        <taxon>eudicotyledons</taxon>
        <taxon>Gunneridae</taxon>
        <taxon>Pentapetalae</taxon>
        <taxon>rosids</taxon>
        <taxon>malvids</taxon>
        <taxon>Brassicales</taxon>
        <taxon>Brassicaceae</taxon>
        <taxon>Brassiceae</taxon>
        <taxon>Brassica</taxon>
    </lineage>
</organism>
<evidence type="ECO:0000313" key="3">
    <source>
        <dbReference type="Proteomes" id="UP000712600"/>
    </source>
</evidence>
<proteinExistence type="predicted"/>
<reference evidence="2" key="1">
    <citation type="submission" date="2019-12" db="EMBL/GenBank/DDBJ databases">
        <title>Genome sequencing and annotation of Brassica cretica.</title>
        <authorList>
            <person name="Studholme D.J."/>
            <person name="Sarris P."/>
        </authorList>
    </citation>
    <scope>NUCLEOTIDE SEQUENCE</scope>
    <source>
        <strain evidence="2">PFS-109/04</strain>
        <tissue evidence="2">Leaf</tissue>
    </source>
</reference>
<gene>
    <name evidence="2" type="ORF">F2Q69_00053059</name>
</gene>
<sequence length="78" mass="8687">MEEAAPENSALDVTPEADNTMDNQQEIDPAPAATTVEPVPTREYTPKVPYPVHSKKSQKDREETKCKKMLEDPTITSD</sequence>
<protein>
    <submittedName>
        <fullName evidence="2">Uncharacterized protein</fullName>
    </submittedName>
</protein>
<feature type="compositionally biased region" description="Low complexity" evidence="1">
    <location>
        <begin position="29"/>
        <end position="41"/>
    </location>
</feature>
<name>A0A8S9N1M2_BRACR</name>
<evidence type="ECO:0000256" key="1">
    <source>
        <dbReference type="SAM" id="MobiDB-lite"/>
    </source>
</evidence>
<accession>A0A8S9N1M2</accession>
<feature type="region of interest" description="Disordered" evidence="1">
    <location>
        <begin position="1"/>
        <end position="78"/>
    </location>
</feature>
<comment type="caution">
    <text evidence="2">The sequence shown here is derived from an EMBL/GenBank/DDBJ whole genome shotgun (WGS) entry which is preliminary data.</text>
</comment>
<dbReference type="Proteomes" id="UP000712600">
    <property type="component" value="Unassembled WGS sequence"/>
</dbReference>
<dbReference type="EMBL" id="QGKX02002183">
    <property type="protein sequence ID" value="KAF3487758.1"/>
    <property type="molecule type" value="Genomic_DNA"/>
</dbReference>
<feature type="compositionally biased region" description="Basic and acidic residues" evidence="1">
    <location>
        <begin position="57"/>
        <end position="71"/>
    </location>
</feature>
<evidence type="ECO:0000313" key="2">
    <source>
        <dbReference type="EMBL" id="KAF3487758.1"/>
    </source>
</evidence>